<keyword evidence="2" id="KW-1185">Reference proteome</keyword>
<dbReference type="Proteomes" id="UP000646365">
    <property type="component" value="Unassembled WGS sequence"/>
</dbReference>
<dbReference type="AlphaFoldDB" id="A0A8J3E2U5"/>
<evidence type="ECO:0000313" key="1">
    <source>
        <dbReference type="EMBL" id="GGF11072.1"/>
    </source>
</evidence>
<organism evidence="1 2">
    <name type="scientific">Aliidongia dinghuensis</name>
    <dbReference type="NCBI Taxonomy" id="1867774"/>
    <lineage>
        <taxon>Bacteria</taxon>
        <taxon>Pseudomonadati</taxon>
        <taxon>Pseudomonadota</taxon>
        <taxon>Alphaproteobacteria</taxon>
        <taxon>Rhodospirillales</taxon>
        <taxon>Dongiaceae</taxon>
        <taxon>Aliidongia</taxon>
    </lineage>
</organism>
<gene>
    <name evidence="1" type="ORF">GCM10011611_15890</name>
</gene>
<proteinExistence type="predicted"/>
<protein>
    <submittedName>
        <fullName evidence="1">Uncharacterized protein</fullName>
    </submittedName>
</protein>
<dbReference type="InterPro" id="IPR053855">
    <property type="entry name" value="DUF6931"/>
</dbReference>
<dbReference type="Pfam" id="PF22011">
    <property type="entry name" value="DUF6931"/>
    <property type="match status" value="1"/>
</dbReference>
<reference evidence="1" key="1">
    <citation type="journal article" date="2014" name="Int. J. Syst. Evol. Microbiol.">
        <title>Complete genome sequence of Corynebacterium casei LMG S-19264T (=DSM 44701T), isolated from a smear-ripened cheese.</title>
        <authorList>
            <consortium name="US DOE Joint Genome Institute (JGI-PGF)"/>
            <person name="Walter F."/>
            <person name="Albersmeier A."/>
            <person name="Kalinowski J."/>
            <person name="Ruckert C."/>
        </authorList>
    </citation>
    <scope>NUCLEOTIDE SEQUENCE</scope>
    <source>
        <strain evidence="1">CGMCC 1.15725</strain>
    </source>
</reference>
<name>A0A8J3E2U5_9PROT</name>
<dbReference type="EMBL" id="BMJQ01000003">
    <property type="protein sequence ID" value="GGF11072.1"/>
    <property type="molecule type" value="Genomic_DNA"/>
</dbReference>
<sequence>MSLPFKKVTLPVPDICQGLALTPEAQALNAPGTAAQTLFEALVAQELFADAVRFLARGLPKREAVWWACLCARDRLPPDARPEIEAALKAAEDWVYRPTEENRRAAMAKAEAAQFDTPSSWAAVGAFWSGGSLSPAGNPVVPPAEHLTGLAVSGSIMLSALQTEPQQAPDRYRQFLAYGANIAGGGRGRDTAPA</sequence>
<reference evidence="1" key="2">
    <citation type="submission" date="2020-09" db="EMBL/GenBank/DDBJ databases">
        <authorList>
            <person name="Sun Q."/>
            <person name="Zhou Y."/>
        </authorList>
    </citation>
    <scope>NUCLEOTIDE SEQUENCE</scope>
    <source>
        <strain evidence="1">CGMCC 1.15725</strain>
    </source>
</reference>
<accession>A0A8J3E2U5</accession>
<dbReference type="RefSeq" id="WP_189044322.1">
    <property type="nucleotide sequence ID" value="NZ_BMJQ01000003.1"/>
</dbReference>
<comment type="caution">
    <text evidence="1">The sequence shown here is derived from an EMBL/GenBank/DDBJ whole genome shotgun (WGS) entry which is preliminary data.</text>
</comment>
<evidence type="ECO:0000313" key="2">
    <source>
        <dbReference type="Proteomes" id="UP000646365"/>
    </source>
</evidence>